<evidence type="ECO:0000313" key="1">
    <source>
        <dbReference type="EMBL" id="KKM45439.1"/>
    </source>
</evidence>
<name>A0A0F9L3V2_9ZZZZ</name>
<organism evidence="1">
    <name type="scientific">marine sediment metagenome</name>
    <dbReference type="NCBI Taxonomy" id="412755"/>
    <lineage>
        <taxon>unclassified sequences</taxon>
        <taxon>metagenomes</taxon>
        <taxon>ecological metagenomes</taxon>
    </lineage>
</organism>
<protein>
    <submittedName>
        <fullName evidence="1">Uncharacterized protein</fullName>
    </submittedName>
</protein>
<reference evidence="1" key="1">
    <citation type="journal article" date="2015" name="Nature">
        <title>Complex archaea that bridge the gap between prokaryotes and eukaryotes.</title>
        <authorList>
            <person name="Spang A."/>
            <person name="Saw J.H."/>
            <person name="Jorgensen S.L."/>
            <person name="Zaremba-Niedzwiedzka K."/>
            <person name="Martijn J."/>
            <person name="Lind A.E."/>
            <person name="van Eijk R."/>
            <person name="Schleper C."/>
            <person name="Guy L."/>
            <person name="Ettema T.J."/>
        </authorList>
    </citation>
    <scope>NUCLEOTIDE SEQUENCE</scope>
</reference>
<gene>
    <name evidence="1" type="ORF">LCGC14_1560920</name>
</gene>
<comment type="caution">
    <text evidence="1">The sequence shown here is derived from an EMBL/GenBank/DDBJ whole genome shotgun (WGS) entry which is preliminary data.</text>
</comment>
<accession>A0A0F9L3V2</accession>
<dbReference type="AlphaFoldDB" id="A0A0F9L3V2"/>
<proteinExistence type="predicted"/>
<dbReference type="EMBL" id="LAZR01012057">
    <property type="protein sequence ID" value="KKM45439.1"/>
    <property type="molecule type" value="Genomic_DNA"/>
</dbReference>
<sequence>MLTESQRRAPGQAEQDSIRFREQVIRPDQRWIVSKLQILLDDMEVDDYELKLLEGDLTEITARARAAEALGRRGFLSADEARAWVNNWPPLPDGAGELPFVVIAGQRAVTNEVIQVLNKLIHEAAESGKLSVADVPQTFDYDPGKNGKGNTKDAVREVVERAGLDMDDADMVLLIDELGEIMEVVGPGETR</sequence>